<feature type="signal peptide" evidence="1">
    <location>
        <begin position="1"/>
        <end position="17"/>
    </location>
</feature>
<organism evidence="3 4">
    <name type="scientific">Bacteroides ovatus</name>
    <dbReference type="NCBI Taxonomy" id="28116"/>
    <lineage>
        <taxon>Bacteria</taxon>
        <taxon>Pseudomonadati</taxon>
        <taxon>Bacteroidota</taxon>
        <taxon>Bacteroidia</taxon>
        <taxon>Bacteroidales</taxon>
        <taxon>Bacteroidaceae</taxon>
        <taxon>Bacteroides</taxon>
    </lineage>
</organism>
<evidence type="ECO:0000313" key="4">
    <source>
        <dbReference type="Proteomes" id="UP001215078"/>
    </source>
</evidence>
<feature type="chain" id="PRO_5043678164" evidence="1">
    <location>
        <begin position="18"/>
        <end position="163"/>
    </location>
</feature>
<dbReference type="PROSITE" id="PS51257">
    <property type="entry name" value="PROKAR_LIPOPROTEIN"/>
    <property type="match status" value="1"/>
</dbReference>
<dbReference type="Proteomes" id="UP001215078">
    <property type="component" value="Unassembled WGS sequence"/>
</dbReference>
<reference evidence="3" key="1">
    <citation type="submission" date="2022-10" db="EMBL/GenBank/DDBJ databases">
        <title>Human gut microbiome strain richness.</title>
        <authorList>
            <person name="Chen-Liaw A."/>
        </authorList>
    </citation>
    <scope>NUCLEOTIDE SEQUENCE</scope>
    <source>
        <strain evidence="3">RTP21484st1_H8_RTP21484_190118</strain>
    </source>
</reference>
<gene>
    <name evidence="3" type="ORF">PQ628_12355</name>
</gene>
<dbReference type="EMBL" id="JAQQPO010000013">
    <property type="protein sequence ID" value="MDC7959002.1"/>
    <property type="molecule type" value="Genomic_DNA"/>
</dbReference>
<proteinExistence type="predicted"/>
<evidence type="ECO:0000259" key="2">
    <source>
        <dbReference type="Pfam" id="PF13648"/>
    </source>
</evidence>
<sequence length="163" mass="18634">MKNIFKMMLLVTMTLFASCGDDDEVLPDTKEVNYANIAGTWRLSEWNGEKVDGDTRYYYIVFNRKEKDGKRSYTIYTNFNSATSQQILGSFTLNKEDDCGDIISGTYYYQLDTDDGWEYSYVVSGLTDTSMIWTAKEDAGEIKVYTHCDEVPAEILAGTRTLF</sequence>
<dbReference type="Pfam" id="PF13648">
    <property type="entry name" value="Lipocalin_4"/>
    <property type="match status" value="1"/>
</dbReference>
<feature type="domain" description="Lipocalin-like" evidence="2">
    <location>
        <begin position="37"/>
        <end position="133"/>
    </location>
</feature>
<dbReference type="RefSeq" id="WP_270540760.1">
    <property type="nucleotide sequence ID" value="NZ_JAQDAU010000001.1"/>
</dbReference>
<dbReference type="AlphaFoldDB" id="A0AAW6IKM8"/>
<keyword evidence="1" id="KW-0732">Signal</keyword>
<protein>
    <submittedName>
        <fullName evidence="3">Lipocalin family protein</fullName>
    </submittedName>
</protein>
<dbReference type="InterPro" id="IPR024311">
    <property type="entry name" value="Lipocalin-like"/>
</dbReference>
<evidence type="ECO:0000256" key="1">
    <source>
        <dbReference type="SAM" id="SignalP"/>
    </source>
</evidence>
<comment type="caution">
    <text evidence="3">The sequence shown here is derived from an EMBL/GenBank/DDBJ whole genome shotgun (WGS) entry which is preliminary data.</text>
</comment>
<evidence type="ECO:0000313" key="3">
    <source>
        <dbReference type="EMBL" id="MDC7959002.1"/>
    </source>
</evidence>
<accession>A0AAW6IKM8</accession>
<name>A0AAW6IKM8_BACOV</name>